<dbReference type="STRING" id="1893.SAMN02787144_1001661"/>
<dbReference type="EMBL" id="FPJO01000001">
    <property type="protein sequence ID" value="SFX14642.1"/>
    <property type="molecule type" value="Genomic_DNA"/>
</dbReference>
<organism evidence="1 2">
    <name type="scientific">Streptomyces atratus</name>
    <dbReference type="NCBI Taxonomy" id="1893"/>
    <lineage>
        <taxon>Bacteria</taxon>
        <taxon>Bacillati</taxon>
        <taxon>Actinomycetota</taxon>
        <taxon>Actinomycetes</taxon>
        <taxon>Kitasatosporales</taxon>
        <taxon>Streptomycetaceae</taxon>
        <taxon>Streptomyces</taxon>
    </lineage>
</organism>
<accession>A0A1K1UPB0</accession>
<protein>
    <submittedName>
        <fullName evidence="1">Uncharacterized protein</fullName>
    </submittedName>
</protein>
<sequence>MTLFFSNSRLRTSMLRWQKALNRGIGSVLVGPGVTLGLSH</sequence>
<proteinExistence type="predicted"/>
<dbReference type="AlphaFoldDB" id="A0A1K1UPB0"/>
<dbReference type="RefSeq" id="WP_256259560.1">
    <property type="nucleotide sequence ID" value="NZ_CP108276.1"/>
</dbReference>
<gene>
    <name evidence="1" type="ORF">SAMN02787144_1001661</name>
</gene>
<evidence type="ECO:0000313" key="1">
    <source>
        <dbReference type="EMBL" id="SFX14642.1"/>
    </source>
</evidence>
<name>A0A1K1UPB0_STRAR</name>
<reference evidence="1 2" key="1">
    <citation type="submission" date="2016-11" db="EMBL/GenBank/DDBJ databases">
        <authorList>
            <person name="Jaros S."/>
            <person name="Januszkiewicz K."/>
            <person name="Wedrychowicz H."/>
        </authorList>
    </citation>
    <scope>NUCLEOTIDE SEQUENCE [LARGE SCALE GENOMIC DNA]</scope>
    <source>
        <strain evidence="1 2">OK807</strain>
    </source>
</reference>
<dbReference type="Proteomes" id="UP000181909">
    <property type="component" value="Unassembled WGS sequence"/>
</dbReference>
<evidence type="ECO:0000313" key="2">
    <source>
        <dbReference type="Proteomes" id="UP000181909"/>
    </source>
</evidence>